<dbReference type="InterPro" id="IPR000668">
    <property type="entry name" value="Peptidase_C1A_C"/>
</dbReference>
<dbReference type="EMBL" id="WJQU01000003">
    <property type="protein sequence ID" value="KAJ6636954.1"/>
    <property type="molecule type" value="Genomic_DNA"/>
</dbReference>
<evidence type="ECO:0000256" key="6">
    <source>
        <dbReference type="ARBA" id="ARBA00023145"/>
    </source>
</evidence>
<dbReference type="PROSITE" id="PS00640">
    <property type="entry name" value="THIOL_PROTEASE_ASN"/>
    <property type="match status" value="1"/>
</dbReference>
<feature type="domain" description="Peptidase C1A papain C-terminal" evidence="8">
    <location>
        <begin position="93"/>
        <end position="342"/>
    </location>
</feature>
<sequence length="344" mass="38614">MLLDTWRVSLPTQNMLRYFVLAAVLAITFAIDPLSQEFIDKINSKATTWKAGKNFGPHVSIDYIRRLMGVHPDADKFRLDEQSTQLFGLRDDLPEQFDARENWPNCPTINEIRDQGSCGSCWAFGAVEAMSDRVCIHSNATVHFRFSADDLVSCCHTCGFGCNGGFPGMAWSYWVRKGIVSGGSYGSNQGCRPYEISPCEHHVNGTRPPCNGEEGKTPKCIHTCQPSYNKAYKDDKRFGKTSYSVKRNELDIRREIFTNGPVEAAFTVYEDLVNYKEGVYQHVEGKMLGGHAIRILGWGTENNVPYWLIANSWNTDWGNNGYFKILRGQDHCGIEGQVAAGIPK</sequence>
<evidence type="ECO:0000259" key="8">
    <source>
        <dbReference type="SMART" id="SM00645"/>
    </source>
</evidence>
<proteinExistence type="inferred from homology"/>
<evidence type="ECO:0000256" key="7">
    <source>
        <dbReference type="ARBA" id="ARBA00023157"/>
    </source>
</evidence>
<dbReference type="InterPro" id="IPR038765">
    <property type="entry name" value="Papain-like_cys_pep_sf"/>
</dbReference>
<dbReference type="Pfam" id="PF08127">
    <property type="entry name" value="Propeptide_C1"/>
    <property type="match status" value="1"/>
</dbReference>
<evidence type="ECO:0000256" key="1">
    <source>
        <dbReference type="ARBA" id="ARBA00008455"/>
    </source>
</evidence>
<dbReference type="PRINTS" id="PR00705">
    <property type="entry name" value="PAPAIN"/>
</dbReference>
<dbReference type="FunFam" id="3.90.70.10:FF:000031">
    <property type="entry name" value="Cathepsin B"/>
    <property type="match status" value="1"/>
</dbReference>
<dbReference type="InterPro" id="IPR012599">
    <property type="entry name" value="Propeptide_C1A"/>
</dbReference>
<keyword evidence="2" id="KW-0645">Protease</keyword>
<name>A0A9Q0MTQ9_9DIPT</name>
<dbReference type="Gene3D" id="3.90.70.10">
    <property type="entry name" value="Cysteine proteinases"/>
    <property type="match status" value="1"/>
</dbReference>
<dbReference type="InterPro" id="IPR025660">
    <property type="entry name" value="Pept_his_AS"/>
</dbReference>
<dbReference type="Proteomes" id="UP001151699">
    <property type="component" value="Chromosome X"/>
</dbReference>
<dbReference type="CDD" id="cd02620">
    <property type="entry name" value="Peptidase_C1A_CathepsinB"/>
    <property type="match status" value="1"/>
</dbReference>
<dbReference type="InterPro" id="IPR000169">
    <property type="entry name" value="Pept_cys_AS"/>
</dbReference>
<evidence type="ECO:0000256" key="5">
    <source>
        <dbReference type="ARBA" id="ARBA00022807"/>
    </source>
</evidence>
<evidence type="ECO:0000256" key="2">
    <source>
        <dbReference type="ARBA" id="ARBA00022670"/>
    </source>
</evidence>
<dbReference type="GO" id="GO:0006508">
    <property type="term" value="P:proteolysis"/>
    <property type="evidence" value="ECO:0007669"/>
    <property type="project" value="UniProtKB-KW"/>
</dbReference>
<dbReference type="InterPro" id="IPR013128">
    <property type="entry name" value="Peptidase_C1A"/>
</dbReference>
<dbReference type="Pfam" id="PF00112">
    <property type="entry name" value="Peptidase_C1"/>
    <property type="match status" value="1"/>
</dbReference>
<dbReference type="InterPro" id="IPR025661">
    <property type="entry name" value="Pept_asp_AS"/>
</dbReference>
<dbReference type="SUPFAM" id="SSF54001">
    <property type="entry name" value="Cysteine proteinases"/>
    <property type="match status" value="1"/>
</dbReference>
<reference evidence="9" key="1">
    <citation type="submission" date="2022-07" db="EMBL/GenBank/DDBJ databases">
        <authorList>
            <person name="Trinca V."/>
            <person name="Uliana J.V.C."/>
            <person name="Torres T.T."/>
            <person name="Ward R.J."/>
            <person name="Monesi N."/>
        </authorList>
    </citation>
    <scope>NUCLEOTIDE SEQUENCE</scope>
    <source>
        <strain evidence="9">HSMRA1968</strain>
        <tissue evidence="9">Whole embryos</tissue>
    </source>
</reference>
<organism evidence="9 10">
    <name type="scientific">Pseudolycoriella hygida</name>
    <dbReference type="NCBI Taxonomy" id="35572"/>
    <lineage>
        <taxon>Eukaryota</taxon>
        <taxon>Metazoa</taxon>
        <taxon>Ecdysozoa</taxon>
        <taxon>Arthropoda</taxon>
        <taxon>Hexapoda</taxon>
        <taxon>Insecta</taxon>
        <taxon>Pterygota</taxon>
        <taxon>Neoptera</taxon>
        <taxon>Endopterygota</taxon>
        <taxon>Diptera</taxon>
        <taxon>Nematocera</taxon>
        <taxon>Sciaroidea</taxon>
        <taxon>Sciaridae</taxon>
        <taxon>Pseudolycoriella</taxon>
    </lineage>
</organism>
<keyword evidence="10" id="KW-1185">Reference proteome</keyword>
<accession>A0A9Q0MTQ9</accession>
<dbReference type="OrthoDB" id="640249at2759"/>
<evidence type="ECO:0000256" key="3">
    <source>
        <dbReference type="ARBA" id="ARBA00022729"/>
    </source>
</evidence>
<keyword evidence="5" id="KW-0788">Thiol protease</keyword>
<keyword evidence="6" id="KW-0865">Zymogen</keyword>
<dbReference type="PANTHER" id="PTHR12411">
    <property type="entry name" value="CYSTEINE PROTEASE FAMILY C1-RELATED"/>
    <property type="match status" value="1"/>
</dbReference>
<keyword evidence="7" id="KW-1015">Disulfide bond</keyword>
<evidence type="ECO:0000256" key="4">
    <source>
        <dbReference type="ARBA" id="ARBA00022801"/>
    </source>
</evidence>
<comment type="similarity">
    <text evidence="1">Belongs to the peptidase C1 family.</text>
</comment>
<evidence type="ECO:0000313" key="10">
    <source>
        <dbReference type="Proteomes" id="UP001151699"/>
    </source>
</evidence>
<evidence type="ECO:0000313" key="9">
    <source>
        <dbReference type="EMBL" id="KAJ6636954.1"/>
    </source>
</evidence>
<dbReference type="PROSITE" id="PS00639">
    <property type="entry name" value="THIOL_PROTEASE_HIS"/>
    <property type="match status" value="1"/>
</dbReference>
<keyword evidence="4" id="KW-0378">Hydrolase</keyword>
<keyword evidence="3" id="KW-0732">Signal</keyword>
<protein>
    <submittedName>
        <fullName evidence="9">Cathepsin B</fullName>
    </submittedName>
</protein>
<comment type="caution">
    <text evidence="9">The sequence shown here is derived from an EMBL/GenBank/DDBJ whole genome shotgun (WGS) entry which is preliminary data.</text>
</comment>
<dbReference type="GO" id="GO:0004197">
    <property type="term" value="F:cysteine-type endopeptidase activity"/>
    <property type="evidence" value="ECO:0007669"/>
    <property type="project" value="InterPro"/>
</dbReference>
<dbReference type="SMART" id="SM00645">
    <property type="entry name" value="Pept_C1"/>
    <property type="match status" value="1"/>
</dbReference>
<dbReference type="AlphaFoldDB" id="A0A9Q0MTQ9"/>
<dbReference type="PROSITE" id="PS00139">
    <property type="entry name" value="THIOL_PROTEASE_CYS"/>
    <property type="match status" value="1"/>
</dbReference>
<gene>
    <name evidence="9" type="primary">CTSB</name>
    <name evidence="9" type="ORF">Bhyg_09680</name>
</gene>